<evidence type="ECO:0000256" key="8">
    <source>
        <dbReference type="ARBA" id="ARBA00022692"/>
    </source>
</evidence>
<keyword evidence="9" id="KW-0418">Kinase</keyword>
<dbReference type="InterPro" id="IPR036095">
    <property type="entry name" value="PTS_EIIB-like_sf"/>
</dbReference>
<evidence type="ECO:0000256" key="9">
    <source>
        <dbReference type="ARBA" id="ARBA00022777"/>
    </source>
</evidence>
<dbReference type="GO" id="GO:0016301">
    <property type="term" value="F:kinase activity"/>
    <property type="evidence" value="ECO:0007669"/>
    <property type="project" value="UniProtKB-KW"/>
</dbReference>
<dbReference type="PROSITE" id="PS51099">
    <property type="entry name" value="PTS_EIIB_TYPE_2"/>
    <property type="match status" value="1"/>
</dbReference>
<dbReference type="GO" id="GO:0005886">
    <property type="term" value="C:plasma membrane"/>
    <property type="evidence" value="ECO:0007669"/>
    <property type="project" value="UniProtKB-SubCell"/>
</dbReference>
<dbReference type="InterPro" id="IPR013014">
    <property type="entry name" value="PTS_EIIC_2"/>
</dbReference>
<dbReference type="Pfam" id="PF00359">
    <property type="entry name" value="PTS_EIIA_2"/>
    <property type="match status" value="1"/>
</dbReference>
<dbReference type="InterPro" id="IPR013011">
    <property type="entry name" value="PTS_EIIB_2"/>
</dbReference>
<keyword evidence="8" id="KW-0812">Transmembrane</keyword>
<evidence type="ECO:0000256" key="6">
    <source>
        <dbReference type="ARBA" id="ARBA00022679"/>
    </source>
</evidence>
<dbReference type="Pfam" id="PF02302">
    <property type="entry name" value="PTS_IIB"/>
    <property type="match status" value="1"/>
</dbReference>
<dbReference type="CDD" id="cd00211">
    <property type="entry name" value="PTS_IIA_fru"/>
    <property type="match status" value="1"/>
</dbReference>
<dbReference type="RefSeq" id="WP_108404176.1">
    <property type="nucleotide sequence ID" value="NZ_CP026948.1"/>
</dbReference>
<dbReference type="Proteomes" id="UP000244754">
    <property type="component" value="Chromosome"/>
</dbReference>
<keyword evidence="5" id="KW-0762">Sugar transport</keyword>
<dbReference type="InterPro" id="IPR016152">
    <property type="entry name" value="PTrfase/Anion_transptr"/>
</dbReference>
<organism evidence="12 13">
    <name type="scientific">Corynebacterium liangguodongii</name>
    <dbReference type="NCBI Taxonomy" id="2079535"/>
    <lineage>
        <taxon>Bacteria</taxon>
        <taxon>Bacillati</taxon>
        <taxon>Actinomycetota</taxon>
        <taxon>Actinomycetes</taxon>
        <taxon>Mycobacteriales</taxon>
        <taxon>Corynebacteriaceae</taxon>
        <taxon>Corynebacterium</taxon>
    </lineage>
</organism>
<keyword evidence="10" id="KW-1133">Transmembrane helix</keyword>
<proteinExistence type="predicted"/>
<dbReference type="SUPFAM" id="SSF55804">
    <property type="entry name" value="Phoshotransferase/anion transport protein"/>
    <property type="match status" value="1"/>
</dbReference>
<dbReference type="InterPro" id="IPR050864">
    <property type="entry name" value="Bacterial_PTS_Sugar_Transport"/>
</dbReference>
<name>A0A2S0WEG0_9CORY</name>
<evidence type="ECO:0000313" key="13">
    <source>
        <dbReference type="Proteomes" id="UP000244754"/>
    </source>
</evidence>
<dbReference type="GO" id="GO:0090563">
    <property type="term" value="F:protein-phosphocysteine-sugar phosphotransferase activity"/>
    <property type="evidence" value="ECO:0007669"/>
    <property type="project" value="TreeGrafter"/>
</dbReference>
<dbReference type="CDD" id="cd05569">
    <property type="entry name" value="PTS_IIB_fructose"/>
    <property type="match status" value="1"/>
</dbReference>
<keyword evidence="11" id="KW-0472">Membrane</keyword>
<evidence type="ECO:0000256" key="4">
    <source>
        <dbReference type="ARBA" id="ARBA00022553"/>
    </source>
</evidence>
<gene>
    <name evidence="12" type="ORF">C3E79_06490</name>
</gene>
<dbReference type="Gene3D" id="3.40.930.10">
    <property type="entry name" value="Mannitol-specific EII, Chain A"/>
    <property type="match status" value="1"/>
</dbReference>
<dbReference type="PANTHER" id="PTHR30505:SF0">
    <property type="entry name" value="FRUCTOSE-LIKE PTS SYSTEM EIIBC COMPONENT-RELATED"/>
    <property type="match status" value="1"/>
</dbReference>
<dbReference type="EMBL" id="CP026948">
    <property type="protein sequence ID" value="AWB84167.1"/>
    <property type="molecule type" value="Genomic_DNA"/>
</dbReference>
<dbReference type="InterPro" id="IPR002178">
    <property type="entry name" value="PTS_EIIA_type-2_dom"/>
</dbReference>
<sequence>MISARCVALDVDLGDSPGAVISALTGMLADEGAVADAGELCAAALRREGASGTGVAGRIAIPHARTDGVLRPAVACARLSRPVDFSGPDGDADLVFFLAVPSSEQRAHLKVLSSLARALARGGLAERLRAAESPQDAADEISRALGGAGAPRSPAATIAAVTACPTGVAHTYLAAEALEAAAREREGVVLRVETQGASGTDALDPGFIAQADAVILAADVAVLGAERFAGKPLVECSTREAIDSPGTLIDAALSAPARNPAREPSPGPGLAGRVWGAAMTSLSVAVPLAVTAAALTALGDVTGAWGLVALGAAAHMGLAPALSGSIAWALGGRAAVAPGLIGGVLAAGGASPVAAVLSGVAAGACAGWLRALRPPRALAPLAPFFTLVLTPALGALAVGALTWAATGALGAAQEWHVPPGVAVGAGVLLAAACGAAMCYDLGGPVNKAAYFLAVAGLVDQGPASACLAAAVMAAGMTPPLAYSAAAAVAPRLFSPAERAAATTAWLSGLAFITEAARPFGPGPAVVLGGAVAGAVSVACGAQTGAPHGGAFVWFTFASPLAFAAAVAAGVAVAGGGIVAARWRPHARVAQTGA</sequence>
<evidence type="ECO:0000313" key="12">
    <source>
        <dbReference type="EMBL" id="AWB84167.1"/>
    </source>
</evidence>
<evidence type="ECO:0000256" key="11">
    <source>
        <dbReference type="ARBA" id="ARBA00023136"/>
    </source>
</evidence>
<protein>
    <submittedName>
        <fullName evidence="12">PTS lactose transporter subunit IIC</fullName>
    </submittedName>
</protein>
<keyword evidence="2" id="KW-0813">Transport</keyword>
<dbReference type="OrthoDB" id="9782569at2"/>
<evidence type="ECO:0000256" key="1">
    <source>
        <dbReference type="ARBA" id="ARBA00004651"/>
    </source>
</evidence>
<comment type="subcellular location">
    <subcellularLocation>
        <location evidence="1">Cell membrane</location>
        <topology evidence="1">Multi-pass membrane protein</topology>
    </subcellularLocation>
</comment>
<dbReference type="GO" id="GO:0022877">
    <property type="term" value="F:protein-N(PI)-phosphohistidine-fructose phosphotransferase system transporter activity"/>
    <property type="evidence" value="ECO:0007669"/>
    <property type="project" value="InterPro"/>
</dbReference>
<dbReference type="PROSITE" id="PS51104">
    <property type="entry name" value="PTS_EIIC_TYPE_2"/>
    <property type="match status" value="1"/>
</dbReference>
<accession>A0A2S0WEG0</accession>
<keyword evidence="7" id="KW-0598">Phosphotransferase system</keyword>
<dbReference type="Gene3D" id="3.40.50.2300">
    <property type="match status" value="1"/>
</dbReference>
<evidence type="ECO:0000256" key="7">
    <source>
        <dbReference type="ARBA" id="ARBA00022683"/>
    </source>
</evidence>
<reference evidence="13" key="1">
    <citation type="submission" date="2018-01" db="EMBL/GenBank/DDBJ databases">
        <authorList>
            <person name="Li J."/>
        </authorList>
    </citation>
    <scope>NUCLEOTIDE SEQUENCE [LARGE SCALE GENOMIC DNA]</scope>
    <source>
        <strain evidence="13">2184</strain>
    </source>
</reference>
<keyword evidence="3" id="KW-1003">Cell membrane</keyword>
<dbReference type="GO" id="GO:0009401">
    <property type="term" value="P:phosphoenolpyruvate-dependent sugar phosphotransferase system"/>
    <property type="evidence" value="ECO:0007669"/>
    <property type="project" value="UniProtKB-KW"/>
</dbReference>
<dbReference type="KEGG" id="clia:C3E79_06490"/>
<dbReference type="NCBIfam" id="TIGR00829">
    <property type="entry name" value="FRU"/>
    <property type="match status" value="1"/>
</dbReference>
<dbReference type="AlphaFoldDB" id="A0A2S0WEG0"/>
<keyword evidence="4" id="KW-0597">Phosphoprotein</keyword>
<dbReference type="InterPro" id="IPR003353">
    <property type="entry name" value="PTS_IIB_fruc"/>
</dbReference>
<dbReference type="SUPFAM" id="SSF52794">
    <property type="entry name" value="PTS system IIB component-like"/>
    <property type="match status" value="1"/>
</dbReference>
<evidence type="ECO:0000256" key="3">
    <source>
        <dbReference type="ARBA" id="ARBA00022475"/>
    </source>
</evidence>
<keyword evidence="13" id="KW-1185">Reference proteome</keyword>
<keyword evidence="6" id="KW-0808">Transferase</keyword>
<evidence type="ECO:0000256" key="5">
    <source>
        <dbReference type="ARBA" id="ARBA00022597"/>
    </source>
</evidence>
<dbReference type="InterPro" id="IPR003501">
    <property type="entry name" value="PTS_EIIB_2/3"/>
</dbReference>
<dbReference type="PANTHER" id="PTHR30505">
    <property type="entry name" value="FRUCTOSE-LIKE PERMEASE"/>
    <property type="match status" value="1"/>
</dbReference>
<evidence type="ECO:0000256" key="2">
    <source>
        <dbReference type="ARBA" id="ARBA00022448"/>
    </source>
</evidence>
<dbReference type="PROSITE" id="PS51094">
    <property type="entry name" value="PTS_EIIA_TYPE_2"/>
    <property type="match status" value="1"/>
</dbReference>
<evidence type="ECO:0000256" key="10">
    <source>
        <dbReference type="ARBA" id="ARBA00022989"/>
    </source>
</evidence>